<dbReference type="Pfam" id="PF00394">
    <property type="entry name" value="Cu-oxidase"/>
    <property type="match status" value="1"/>
</dbReference>
<evidence type="ECO:0000259" key="3">
    <source>
        <dbReference type="Pfam" id="PF00394"/>
    </source>
</evidence>
<evidence type="ECO:0000313" key="5">
    <source>
        <dbReference type="Proteomes" id="UP001197093"/>
    </source>
</evidence>
<dbReference type="InterPro" id="IPR001117">
    <property type="entry name" value="Cu-oxidase_2nd"/>
</dbReference>
<dbReference type="InterPro" id="IPR045087">
    <property type="entry name" value="Cu-oxidase_fam"/>
</dbReference>
<comment type="caution">
    <text evidence="4">The sequence shown here is derived from an EMBL/GenBank/DDBJ whole genome shotgun (WGS) entry which is preliminary data.</text>
</comment>
<dbReference type="FunFam" id="2.60.40.420:FF:000071">
    <property type="entry name" value="Conidial pigment biosynthesis oxidase Abr1/brown 1"/>
    <property type="match status" value="1"/>
</dbReference>
<feature type="domain" description="Plastocyanin-like" evidence="3">
    <location>
        <begin position="27"/>
        <end position="149"/>
    </location>
</feature>
<dbReference type="PANTHER" id="PTHR11709">
    <property type="entry name" value="MULTI-COPPER OXIDASE"/>
    <property type="match status" value="1"/>
</dbReference>
<dbReference type="SUPFAM" id="SSF49503">
    <property type="entry name" value="Cupredoxins"/>
    <property type="match status" value="1"/>
</dbReference>
<dbReference type="AlphaFoldDB" id="A0AAD4HTF9"/>
<dbReference type="PANTHER" id="PTHR11709:SF361">
    <property type="entry name" value="IRON TRANSPORT MULTICOPPER OXIDASE FET3"/>
    <property type="match status" value="1"/>
</dbReference>
<keyword evidence="2" id="KW-0732">Signal</keyword>
<sequence length="223" mass="25571">MGQYPDGLRSPFIVNDPNDPYKGDYDEEYILTVSDWYHDNSITLMQNMLVTSNTRFLPPFPDSILVNEGQGARVNFVKGKTYRIRIISFAAFASAMVHFDSHTMSVISNDAAYIQKQEAYQVRVAPAQRYDVLISAIERDSGNFPFLVTLDINCDWTDSAAQLRWGLNYTGYLVMDALQPLTNVDVVDKWQLVDDAHFKPYNRAPAYPSYDKLIQLDFEFCFD</sequence>
<proteinExistence type="inferred from homology"/>
<dbReference type="GO" id="GO:0004322">
    <property type="term" value="F:ferroxidase activity"/>
    <property type="evidence" value="ECO:0007669"/>
    <property type="project" value="TreeGrafter"/>
</dbReference>
<dbReference type="Gene3D" id="2.60.40.420">
    <property type="entry name" value="Cupredoxins - blue copper proteins"/>
    <property type="match status" value="1"/>
</dbReference>
<name>A0AAD4HTF9_9PEZI</name>
<dbReference type="GO" id="GO:0010106">
    <property type="term" value="P:cellular response to iron ion starvation"/>
    <property type="evidence" value="ECO:0007669"/>
    <property type="project" value="TreeGrafter"/>
</dbReference>
<protein>
    <recommendedName>
        <fullName evidence="3">Plastocyanin-like domain-containing protein</fullName>
    </recommendedName>
</protein>
<dbReference type="GO" id="GO:0033215">
    <property type="term" value="P:reductive iron assimilation"/>
    <property type="evidence" value="ECO:0007669"/>
    <property type="project" value="TreeGrafter"/>
</dbReference>
<gene>
    <name evidence="4" type="ORF">NEMBOFW57_009484</name>
</gene>
<comment type="similarity">
    <text evidence="1">Belongs to the multicopper oxidase family.</text>
</comment>
<dbReference type="CDD" id="cd13877">
    <property type="entry name" value="CuRO_2_Fet3p_like"/>
    <property type="match status" value="1"/>
</dbReference>
<dbReference type="EMBL" id="JAHCVI010000005">
    <property type="protein sequence ID" value="KAG7284869.1"/>
    <property type="molecule type" value="Genomic_DNA"/>
</dbReference>
<evidence type="ECO:0000256" key="1">
    <source>
        <dbReference type="ARBA" id="ARBA00010609"/>
    </source>
</evidence>
<accession>A0AAD4HTF9</accession>
<dbReference type="Proteomes" id="UP001197093">
    <property type="component" value="Unassembled WGS sequence"/>
</dbReference>
<dbReference type="GO" id="GO:0033573">
    <property type="term" value="C:high-affinity iron permease complex"/>
    <property type="evidence" value="ECO:0007669"/>
    <property type="project" value="TreeGrafter"/>
</dbReference>
<keyword evidence="5" id="KW-1185">Reference proteome</keyword>
<dbReference type="InterPro" id="IPR044130">
    <property type="entry name" value="CuRO_2_Fet3-like"/>
</dbReference>
<organism evidence="4 5">
    <name type="scientific">Staphylotrichum longicolle</name>
    <dbReference type="NCBI Taxonomy" id="669026"/>
    <lineage>
        <taxon>Eukaryota</taxon>
        <taxon>Fungi</taxon>
        <taxon>Dikarya</taxon>
        <taxon>Ascomycota</taxon>
        <taxon>Pezizomycotina</taxon>
        <taxon>Sordariomycetes</taxon>
        <taxon>Sordariomycetidae</taxon>
        <taxon>Sordariales</taxon>
        <taxon>Chaetomiaceae</taxon>
        <taxon>Staphylotrichum</taxon>
    </lineage>
</organism>
<dbReference type="InterPro" id="IPR008972">
    <property type="entry name" value="Cupredoxin"/>
</dbReference>
<evidence type="ECO:0000313" key="4">
    <source>
        <dbReference type="EMBL" id="KAG7284869.1"/>
    </source>
</evidence>
<evidence type="ECO:0000256" key="2">
    <source>
        <dbReference type="ARBA" id="ARBA00022729"/>
    </source>
</evidence>
<reference evidence="4" key="1">
    <citation type="submission" date="2023-02" db="EMBL/GenBank/DDBJ databases">
        <authorList>
            <person name="Palmer J.M."/>
        </authorList>
    </citation>
    <scope>NUCLEOTIDE SEQUENCE</scope>
    <source>
        <strain evidence="4">FW57</strain>
    </source>
</reference>